<proteinExistence type="inferred from homology"/>
<evidence type="ECO:0000256" key="6">
    <source>
        <dbReference type="ARBA" id="ARBA00022741"/>
    </source>
</evidence>
<evidence type="ECO:0000256" key="10">
    <source>
        <dbReference type="ARBA" id="ARBA00022958"/>
    </source>
</evidence>
<dbReference type="Gene3D" id="3.40.1190.20">
    <property type="match status" value="1"/>
</dbReference>
<sequence>MGHNPKICVVGSINMDLTIETTKLPQQGETVLGQSFALYPGGKGANQAVAAARLGAKVHMIGAVGKDEFGKLLTEQLQREGIHTQGIILSDQKSTGVANIILSEDDNRIIVAPGANYAVVPEVIEQQEEVIRQSDMVLLQLEIPLSTVLYTVKKANQYHIPVVVNPAPYQQLPEELLQNATYFTPNEIEAAAMEEEPLYNSIREKMIVTMGSEGVCFYEHGNKTKIKSFTVDVKDTTGAGDTFNGALVTQLARGNSMSQSINFANAAAALSIMKTGAQEGMPTLDMVHKFIHERGI</sequence>
<keyword evidence="8 12" id="KW-0067">ATP-binding</keyword>
<feature type="binding site" evidence="12">
    <location>
        <begin position="209"/>
        <end position="214"/>
    </location>
    <ligand>
        <name>ATP</name>
        <dbReference type="ChEBI" id="CHEBI:30616"/>
    </ligand>
</feature>
<comment type="pathway">
    <text evidence="12">Carbohydrate metabolism; D-ribose degradation; D-ribose 5-phosphate from beta-D-ribopyranose: step 2/2.</text>
</comment>
<feature type="binding site" evidence="12">
    <location>
        <begin position="14"/>
        <end position="16"/>
    </location>
    <ligand>
        <name>substrate</name>
    </ligand>
</feature>
<evidence type="ECO:0000256" key="4">
    <source>
        <dbReference type="ARBA" id="ARBA00022679"/>
    </source>
</evidence>
<feature type="binding site" evidence="12">
    <location>
        <position position="271"/>
    </location>
    <ligand>
        <name>K(+)</name>
        <dbReference type="ChEBI" id="CHEBI:29103"/>
    </ligand>
</feature>
<dbReference type="InterPro" id="IPR002173">
    <property type="entry name" value="Carboh/pur_kinase_PfkB_CS"/>
</dbReference>
<comment type="cofactor">
    <cofactor evidence="12">
        <name>Mg(2+)</name>
        <dbReference type="ChEBI" id="CHEBI:18420"/>
    </cofactor>
    <text evidence="12">Requires a divalent cation, most likely magnesium in vivo, as an electrophilic catalyst to aid phosphoryl group transfer. It is the chelate of the metal and the nucleotide that is the actual substrate.</text>
</comment>
<keyword evidence="12" id="KW-0963">Cytoplasm</keyword>
<feature type="binding site" evidence="12">
    <location>
        <position position="241"/>
    </location>
    <ligand>
        <name>substrate</name>
    </ligand>
</feature>
<dbReference type="GO" id="GO:0005829">
    <property type="term" value="C:cytosol"/>
    <property type="evidence" value="ECO:0007669"/>
    <property type="project" value="TreeGrafter"/>
</dbReference>
<feature type="binding site" evidence="12">
    <location>
        <position position="276"/>
    </location>
    <ligand>
        <name>K(+)</name>
        <dbReference type="ChEBI" id="CHEBI:29103"/>
    </ligand>
</feature>
<dbReference type="InterPro" id="IPR011877">
    <property type="entry name" value="Ribokinase"/>
</dbReference>
<dbReference type="EC" id="2.7.1.15" evidence="2 12"/>
<dbReference type="PANTHER" id="PTHR10584">
    <property type="entry name" value="SUGAR KINASE"/>
    <property type="match status" value="1"/>
</dbReference>
<comment type="function">
    <text evidence="12">Catalyzes the phosphorylation of ribose at O-5 in a reaction requiring ATP and magnesium. The resulting D-ribose-5-phosphate can then be used either for sythesis of nucleotides, histidine, and tryptophan, or as a component of the pentose phosphate pathway.</text>
</comment>
<feature type="binding site" evidence="12">
    <location>
        <position position="237"/>
    </location>
    <ligand>
        <name>K(+)</name>
        <dbReference type="ChEBI" id="CHEBI:29103"/>
    </ligand>
</feature>
<dbReference type="RefSeq" id="WP_050351877.1">
    <property type="nucleotide sequence ID" value="NZ_BOSN01000006.1"/>
</dbReference>
<accession>A0A0L0QLF2</accession>
<feature type="domain" description="Carbohydrate kinase PfkB" evidence="13">
    <location>
        <begin position="5"/>
        <end position="283"/>
    </location>
</feature>
<gene>
    <name evidence="12" type="primary">rbsK</name>
    <name evidence="14" type="ORF">AFK71_12630</name>
</gene>
<feature type="binding site" evidence="12">
    <location>
        <position position="265"/>
    </location>
    <ligand>
        <name>ATP</name>
        <dbReference type="ChEBI" id="CHEBI:30616"/>
    </ligand>
</feature>
<feature type="binding site" evidence="12">
    <location>
        <begin position="240"/>
        <end position="241"/>
    </location>
    <ligand>
        <name>ATP</name>
        <dbReference type="ChEBI" id="CHEBI:30616"/>
    </ligand>
</feature>
<comment type="activity regulation">
    <text evidence="12">Activated by a monovalent cation that binds near, but not in, the active site. The most likely occupant of the site in vivo is potassium. Ion binding induces a conformational change that may alter substrate affinity.</text>
</comment>
<feature type="binding site" evidence="12">
    <location>
        <position position="235"/>
    </location>
    <ligand>
        <name>K(+)</name>
        <dbReference type="ChEBI" id="CHEBI:29103"/>
    </ligand>
</feature>
<evidence type="ECO:0000256" key="7">
    <source>
        <dbReference type="ARBA" id="ARBA00022777"/>
    </source>
</evidence>
<feature type="binding site" evidence="12">
    <location>
        <position position="186"/>
    </location>
    <ligand>
        <name>ATP</name>
        <dbReference type="ChEBI" id="CHEBI:30616"/>
    </ligand>
</feature>
<evidence type="ECO:0000313" key="15">
    <source>
        <dbReference type="Proteomes" id="UP000036780"/>
    </source>
</evidence>
<keyword evidence="9 12" id="KW-0460">Magnesium</keyword>
<feature type="binding site" evidence="12">
    <location>
        <begin position="42"/>
        <end position="46"/>
    </location>
    <ligand>
        <name>substrate</name>
    </ligand>
</feature>
<name>A0A0L0QLF2_VIRPA</name>
<dbReference type="GO" id="GO:0005524">
    <property type="term" value="F:ATP binding"/>
    <property type="evidence" value="ECO:0007669"/>
    <property type="project" value="UniProtKB-UniRule"/>
</dbReference>
<feature type="active site" description="Proton acceptor" evidence="12">
    <location>
        <position position="241"/>
    </location>
</feature>
<evidence type="ECO:0000256" key="5">
    <source>
        <dbReference type="ARBA" id="ARBA00022723"/>
    </source>
</evidence>
<dbReference type="InterPro" id="IPR002139">
    <property type="entry name" value="Ribo/fructo_kinase"/>
</dbReference>
<protein>
    <recommendedName>
        <fullName evidence="3 12">Ribokinase</fullName>
        <shortName evidence="12">RK</shortName>
        <ecNumber evidence="2 12">2.7.1.15</ecNumber>
    </recommendedName>
</protein>
<reference evidence="15" key="1">
    <citation type="submission" date="2015-07" db="EMBL/GenBank/DDBJ databases">
        <title>Fjat-10053 dsm26.</title>
        <authorList>
            <person name="Liu B."/>
            <person name="Wang J."/>
            <person name="Zhu Y."/>
            <person name="Liu G."/>
            <person name="Chen Q."/>
            <person name="Chen Z."/>
            <person name="Lan J."/>
            <person name="Che J."/>
            <person name="Ge C."/>
            <person name="Shi H."/>
            <person name="Pan Z."/>
            <person name="Liu X."/>
        </authorList>
    </citation>
    <scope>NUCLEOTIDE SEQUENCE [LARGE SCALE GENOMIC DNA]</scope>
    <source>
        <strain evidence="15">DSM 26</strain>
    </source>
</reference>
<feature type="binding site" evidence="12">
    <location>
        <position position="142"/>
    </location>
    <ligand>
        <name>substrate</name>
    </ligand>
</feature>
<dbReference type="OrthoDB" id="9775849at2"/>
<keyword evidence="11 12" id="KW-0119">Carbohydrate metabolism</keyword>
<comment type="subcellular location">
    <subcellularLocation>
        <location evidence="12">Cytoplasm</location>
    </subcellularLocation>
</comment>
<dbReference type="PROSITE" id="PS00584">
    <property type="entry name" value="PFKB_KINASES_2"/>
    <property type="match status" value="1"/>
</dbReference>
<dbReference type="SUPFAM" id="SSF53613">
    <property type="entry name" value="Ribokinase-like"/>
    <property type="match status" value="1"/>
</dbReference>
<dbReference type="GO" id="GO:0004747">
    <property type="term" value="F:ribokinase activity"/>
    <property type="evidence" value="ECO:0007669"/>
    <property type="project" value="UniProtKB-UniRule"/>
</dbReference>
<comment type="subunit">
    <text evidence="12">Homodimer.</text>
</comment>
<comment type="caution">
    <text evidence="14">The sequence shown here is derived from an EMBL/GenBank/DDBJ whole genome shotgun (WGS) entry which is preliminary data.</text>
</comment>
<evidence type="ECO:0000256" key="11">
    <source>
        <dbReference type="ARBA" id="ARBA00023277"/>
    </source>
</evidence>
<dbReference type="GO" id="GO:0046872">
    <property type="term" value="F:metal ion binding"/>
    <property type="evidence" value="ECO:0007669"/>
    <property type="project" value="UniProtKB-KW"/>
</dbReference>
<comment type="similarity">
    <text evidence="1">Belongs to the carbohydrate kinase pfkB family.</text>
</comment>
<dbReference type="HAMAP" id="MF_01987">
    <property type="entry name" value="Ribokinase"/>
    <property type="match status" value="1"/>
</dbReference>
<dbReference type="PATRIC" id="fig|1473.5.peg.1100"/>
<dbReference type="GO" id="GO:0019303">
    <property type="term" value="P:D-ribose catabolic process"/>
    <property type="evidence" value="ECO:0007669"/>
    <property type="project" value="UniProtKB-UniRule"/>
</dbReference>
<keyword evidence="5 12" id="KW-0479">Metal-binding</keyword>
<dbReference type="NCBIfam" id="TIGR02152">
    <property type="entry name" value="D_ribokin_bact"/>
    <property type="match status" value="1"/>
</dbReference>
<dbReference type="InterPro" id="IPR011611">
    <property type="entry name" value="PfkB_dom"/>
</dbReference>
<keyword evidence="6 12" id="KW-0547">Nucleotide-binding</keyword>
<dbReference type="InterPro" id="IPR029056">
    <property type="entry name" value="Ribokinase-like"/>
</dbReference>
<comment type="caution">
    <text evidence="12">Lacks conserved residue(s) required for the propagation of feature annotation.</text>
</comment>
<dbReference type="GeneID" id="66872445"/>
<comment type="similarity">
    <text evidence="12">Belongs to the carbohydrate kinase PfkB family. Ribokinase subfamily.</text>
</comment>
<keyword evidence="7 12" id="KW-0418">Kinase</keyword>
<dbReference type="Pfam" id="PF00294">
    <property type="entry name" value="PfkB"/>
    <property type="match status" value="1"/>
</dbReference>
<feature type="binding site" evidence="12">
    <location>
        <position position="274"/>
    </location>
    <ligand>
        <name>K(+)</name>
        <dbReference type="ChEBI" id="CHEBI:29103"/>
    </ligand>
</feature>
<dbReference type="AlphaFoldDB" id="A0A0L0QLF2"/>
<organism evidence="14 15">
    <name type="scientific">Virgibacillus pantothenticus</name>
    <dbReference type="NCBI Taxonomy" id="1473"/>
    <lineage>
        <taxon>Bacteria</taxon>
        <taxon>Bacillati</taxon>
        <taxon>Bacillota</taxon>
        <taxon>Bacilli</taxon>
        <taxon>Bacillales</taxon>
        <taxon>Bacillaceae</taxon>
        <taxon>Virgibacillus</taxon>
    </lineage>
</organism>
<dbReference type="CDD" id="cd01174">
    <property type="entry name" value="ribokinase"/>
    <property type="match status" value="1"/>
</dbReference>
<dbReference type="PRINTS" id="PR00990">
    <property type="entry name" value="RIBOKINASE"/>
</dbReference>
<dbReference type="Proteomes" id="UP000036780">
    <property type="component" value="Unassembled WGS sequence"/>
</dbReference>
<comment type="catalytic activity">
    <reaction evidence="12">
        <text>D-ribose + ATP = D-ribose 5-phosphate + ADP + H(+)</text>
        <dbReference type="Rhea" id="RHEA:13697"/>
        <dbReference type="ChEBI" id="CHEBI:15378"/>
        <dbReference type="ChEBI" id="CHEBI:30616"/>
        <dbReference type="ChEBI" id="CHEBI:47013"/>
        <dbReference type="ChEBI" id="CHEBI:78346"/>
        <dbReference type="ChEBI" id="CHEBI:456216"/>
        <dbReference type="EC" id="2.7.1.15"/>
    </reaction>
</comment>
<evidence type="ECO:0000256" key="12">
    <source>
        <dbReference type="HAMAP-Rule" id="MF_01987"/>
    </source>
</evidence>
<evidence type="ECO:0000256" key="2">
    <source>
        <dbReference type="ARBA" id="ARBA00012035"/>
    </source>
</evidence>
<dbReference type="PANTHER" id="PTHR10584:SF166">
    <property type="entry name" value="RIBOKINASE"/>
    <property type="match status" value="1"/>
</dbReference>
<dbReference type="UniPathway" id="UPA00916">
    <property type="reaction ID" value="UER00889"/>
</dbReference>
<keyword evidence="15" id="KW-1185">Reference proteome</keyword>
<keyword evidence="10 12" id="KW-0630">Potassium</keyword>
<evidence type="ECO:0000259" key="13">
    <source>
        <dbReference type="Pfam" id="PF00294"/>
    </source>
</evidence>
<dbReference type="EMBL" id="LGTO01000007">
    <property type="protein sequence ID" value="KNE19349.1"/>
    <property type="molecule type" value="Genomic_DNA"/>
</dbReference>
<evidence type="ECO:0000256" key="1">
    <source>
        <dbReference type="ARBA" id="ARBA00005380"/>
    </source>
</evidence>
<evidence type="ECO:0000256" key="8">
    <source>
        <dbReference type="ARBA" id="ARBA00022840"/>
    </source>
</evidence>
<evidence type="ECO:0000256" key="9">
    <source>
        <dbReference type="ARBA" id="ARBA00022842"/>
    </source>
</evidence>
<evidence type="ECO:0000256" key="3">
    <source>
        <dbReference type="ARBA" id="ARBA00016943"/>
    </source>
</evidence>
<keyword evidence="4 12" id="KW-0808">Transferase</keyword>
<evidence type="ECO:0000313" key="14">
    <source>
        <dbReference type="EMBL" id="KNE19349.1"/>
    </source>
</evidence>